<evidence type="ECO:0000313" key="1">
    <source>
        <dbReference type="EMBL" id="TKI52921.1"/>
    </source>
</evidence>
<reference evidence="1 2" key="1">
    <citation type="submission" date="2019-04" db="EMBL/GenBank/DDBJ databases">
        <title>Whole genome sequencing of Brevibacillus sp. TGS2-1.</title>
        <authorList>
            <person name="Choi A."/>
        </authorList>
    </citation>
    <scope>NUCLEOTIDE SEQUENCE [LARGE SCALE GENOMIC DNA]</scope>
    <source>
        <strain evidence="1 2">TGS2-1</strain>
    </source>
</reference>
<name>A0A4U2Y1K2_9BACL</name>
<protein>
    <submittedName>
        <fullName evidence="1">Uncharacterized protein</fullName>
    </submittedName>
</protein>
<dbReference type="AlphaFoldDB" id="A0A4U2Y1K2"/>
<organism evidence="1 2">
    <name type="scientific">Brevibacillus antibioticus</name>
    <dbReference type="NCBI Taxonomy" id="2570228"/>
    <lineage>
        <taxon>Bacteria</taxon>
        <taxon>Bacillati</taxon>
        <taxon>Bacillota</taxon>
        <taxon>Bacilli</taxon>
        <taxon>Bacillales</taxon>
        <taxon>Paenibacillaceae</taxon>
        <taxon>Brevibacillus</taxon>
    </lineage>
</organism>
<sequence>MINRTRDLHGKSSSYKSIVRTDILNTFLNAGQSVDYLSFNSTKGGRIESIRGYIESSQITFEIWIDDVKIVDSPAIYYRWSIGSIDGTTSTLKKYIGVEMVRGVDFKNSFKIVLRNPLDSGVSTTSLCMTSVLSVKE</sequence>
<evidence type="ECO:0000313" key="2">
    <source>
        <dbReference type="Proteomes" id="UP000307841"/>
    </source>
</evidence>
<gene>
    <name evidence="1" type="ORF">E8L90_29645</name>
</gene>
<comment type="caution">
    <text evidence="1">The sequence shown here is derived from an EMBL/GenBank/DDBJ whole genome shotgun (WGS) entry which is preliminary data.</text>
</comment>
<dbReference type="Proteomes" id="UP000307841">
    <property type="component" value="Unassembled WGS sequence"/>
</dbReference>
<dbReference type="RefSeq" id="WP_137033694.1">
    <property type="nucleotide sequence ID" value="NZ_SZNK01000002.1"/>
</dbReference>
<accession>A0A4U2Y1K2</accession>
<proteinExistence type="predicted"/>
<dbReference type="EMBL" id="SZNK01000002">
    <property type="protein sequence ID" value="TKI52921.1"/>
    <property type="molecule type" value="Genomic_DNA"/>
</dbReference>
<keyword evidence="2" id="KW-1185">Reference proteome</keyword>